<dbReference type="PANTHER" id="PTHR37836">
    <property type="entry name" value="LMO1036 PROTEIN"/>
    <property type="match status" value="1"/>
</dbReference>
<dbReference type="Pfam" id="PF12904">
    <property type="entry name" value="Collagen_bind_2"/>
    <property type="match status" value="1"/>
</dbReference>
<dbReference type="PANTHER" id="PTHR37836:SF3">
    <property type="entry name" value="ENDOGLUCANASE"/>
    <property type="match status" value="1"/>
</dbReference>
<feature type="signal peptide" evidence="1">
    <location>
        <begin position="1"/>
        <end position="19"/>
    </location>
</feature>
<dbReference type="PATRIC" id="fig|1225176.3.peg.3676"/>
<dbReference type="EMBL" id="AMGM01000081">
    <property type="protein sequence ID" value="EKB47910.1"/>
    <property type="molecule type" value="Genomic_DNA"/>
</dbReference>
<feature type="domain" description="Putative collagen-binding" evidence="2">
    <location>
        <begin position="357"/>
        <end position="444"/>
    </location>
</feature>
<protein>
    <submittedName>
        <fullName evidence="4">Putative endoglucanase</fullName>
    </submittedName>
</protein>
<dbReference type="InterPro" id="IPR017853">
    <property type="entry name" value="GH"/>
</dbReference>
<keyword evidence="5" id="KW-1185">Reference proteome</keyword>
<dbReference type="RefSeq" id="WP_009186484.1">
    <property type="nucleotide sequence ID" value="NZ_AMGM01000081.1"/>
</dbReference>
<dbReference type="Gene3D" id="3.20.20.80">
    <property type="entry name" value="Glycosidases"/>
    <property type="match status" value="1"/>
</dbReference>
<dbReference type="InterPro" id="IPR024749">
    <property type="entry name" value="Collagen-bd_put"/>
</dbReference>
<reference evidence="4 5" key="1">
    <citation type="journal article" date="2012" name="J. Bacteriol.">
        <title>Draft Genome Sequence of Cecembia lonarensis Strain LW9T, Isolated from Lonar Lake, a Haloalkaline Lake in India.</title>
        <authorList>
            <person name="Shivaji S."/>
            <person name="Ara S."/>
            <person name="Singh A."/>
            <person name="Pinnaka A.K."/>
        </authorList>
    </citation>
    <scope>NUCLEOTIDE SEQUENCE [LARGE SCALE GENOMIC DNA]</scope>
    <source>
        <strain evidence="4 5">LW9</strain>
    </source>
</reference>
<dbReference type="AlphaFoldDB" id="K1KUQ5"/>
<dbReference type="InterPro" id="IPR025277">
    <property type="entry name" value="Apiosidase-like_cat_dom"/>
</dbReference>
<comment type="caution">
    <text evidence="4">The sequence shown here is derived from an EMBL/GenBank/DDBJ whole genome shotgun (WGS) entry which is preliminary data.</text>
</comment>
<evidence type="ECO:0000259" key="3">
    <source>
        <dbReference type="Pfam" id="PF13204"/>
    </source>
</evidence>
<dbReference type="OrthoDB" id="59486at2"/>
<keyword evidence="1" id="KW-0732">Signal</keyword>
<name>K1KUQ5_CECL9</name>
<accession>K1KUQ5</accession>
<dbReference type="SUPFAM" id="SSF51445">
    <property type="entry name" value="(Trans)glycosidases"/>
    <property type="match status" value="1"/>
</dbReference>
<feature type="domain" description="Apiosidase-like catalytic" evidence="3">
    <location>
        <begin position="29"/>
        <end position="349"/>
    </location>
</feature>
<evidence type="ECO:0000256" key="1">
    <source>
        <dbReference type="SAM" id="SignalP"/>
    </source>
</evidence>
<evidence type="ECO:0000313" key="5">
    <source>
        <dbReference type="Proteomes" id="UP000004478"/>
    </source>
</evidence>
<proteinExistence type="predicted"/>
<dbReference type="Proteomes" id="UP000004478">
    <property type="component" value="Unassembled WGS sequence"/>
</dbReference>
<evidence type="ECO:0000313" key="4">
    <source>
        <dbReference type="EMBL" id="EKB47910.1"/>
    </source>
</evidence>
<dbReference type="Pfam" id="PF13204">
    <property type="entry name" value="Apiosidase"/>
    <property type="match status" value="1"/>
</dbReference>
<organism evidence="4 5">
    <name type="scientific">Cecembia lonarensis (strain CCUG 58316 / KCTC 22772 / LW9)</name>
    <dbReference type="NCBI Taxonomy" id="1225176"/>
    <lineage>
        <taxon>Bacteria</taxon>
        <taxon>Pseudomonadati</taxon>
        <taxon>Bacteroidota</taxon>
        <taxon>Cytophagia</taxon>
        <taxon>Cytophagales</taxon>
        <taxon>Cyclobacteriaceae</taxon>
        <taxon>Cecembia</taxon>
    </lineage>
</organism>
<gene>
    <name evidence="4" type="ORF">B879_03467</name>
</gene>
<feature type="chain" id="PRO_5003846920" evidence="1">
    <location>
        <begin position="20"/>
        <end position="462"/>
    </location>
</feature>
<sequence>MKIKLLTLSSILFTHWVLAQNLPLLKVSDDCKYIVTESGDPFFWLGGTAWELIHRLTKEEIDMYLTDRAEKGFTVIQTVILAELNGLNSPNKYGEKPLIDNNPEHLNEKYFELVDYVIKKSSQLGLYVGLLPTWGDKFNKLWGDGPEIFNPQNAEKYGEILAKRYLEHNHIIWILGGDRVPENDNHYAIIRAMAQGIRKIDNRHLLTYHPIATKMASDFFYEDTWLDLDMFQSGHSRIAKEYEYVVNGNKSEMKRPIINGEARYENIPDRFWENKDYGWLDDADVRVSAYWSMLAGAAGYTYGCNDIWQMYETYRPPFIKARTDWKAALSLPGSSQMKYMKAIFEVFPWQGLEHNPSLILNENPEDESFMMSAIGKNKDYLMAYTPIGKPMRIDLAQLNAEKAKVYWFNPRSGKTFYIGEFETKTPHEFEPWAKGWGSDFLLLVLAQHATYDLTKFISTPSR</sequence>
<evidence type="ECO:0000259" key="2">
    <source>
        <dbReference type="Pfam" id="PF12904"/>
    </source>
</evidence>